<keyword evidence="2" id="KW-1185">Reference proteome</keyword>
<dbReference type="RefSeq" id="WP_069908754.1">
    <property type="nucleotide sequence ID" value="NZ_LAJE02000093.1"/>
</dbReference>
<reference evidence="1 2" key="1">
    <citation type="journal article" date="2015" name="Genome Announc.">
        <title>Genome Assemblies of Three Soil-Associated Devosia species: D. insulae, D. limi, and D. soli.</title>
        <authorList>
            <person name="Hassan Y.I."/>
            <person name="Lepp D."/>
            <person name="Zhou T."/>
        </authorList>
    </citation>
    <scope>NUCLEOTIDE SEQUENCE [LARGE SCALE GENOMIC DNA]</scope>
    <source>
        <strain evidence="1 2">DS-56</strain>
    </source>
</reference>
<dbReference type="AlphaFoldDB" id="A0A1E5XU13"/>
<dbReference type="EMBL" id="LAJE02000093">
    <property type="protein sequence ID" value="OEO32089.1"/>
    <property type="molecule type" value="Genomic_DNA"/>
</dbReference>
<sequence length="102" mass="11200">MNSANLQLEGLYLAIAAMHETMIAKGLVSRQDVDDAMRAAELTAINDHRSVENLRPAERDALAFPARLLRIANATVSDDGALSFSALARRVGTFKEPYNDQR</sequence>
<dbReference type="Proteomes" id="UP000095463">
    <property type="component" value="Unassembled WGS sequence"/>
</dbReference>
<accession>A0A1E5XU13</accession>
<gene>
    <name evidence="1" type="ORF">VW23_013190</name>
</gene>
<dbReference type="OrthoDB" id="7359436at2"/>
<evidence type="ECO:0000313" key="1">
    <source>
        <dbReference type="EMBL" id="OEO32089.1"/>
    </source>
</evidence>
<proteinExistence type="predicted"/>
<name>A0A1E5XU13_9HYPH</name>
<protein>
    <submittedName>
        <fullName evidence="1">Uncharacterized protein</fullName>
    </submittedName>
</protein>
<comment type="caution">
    <text evidence="1">The sequence shown here is derived from an EMBL/GenBank/DDBJ whole genome shotgun (WGS) entry which is preliminary data.</text>
</comment>
<organism evidence="1 2">
    <name type="scientific">Devosia insulae DS-56</name>
    <dbReference type="NCBI Taxonomy" id="1116389"/>
    <lineage>
        <taxon>Bacteria</taxon>
        <taxon>Pseudomonadati</taxon>
        <taxon>Pseudomonadota</taxon>
        <taxon>Alphaproteobacteria</taxon>
        <taxon>Hyphomicrobiales</taxon>
        <taxon>Devosiaceae</taxon>
        <taxon>Devosia</taxon>
    </lineage>
</organism>
<evidence type="ECO:0000313" key="2">
    <source>
        <dbReference type="Proteomes" id="UP000095463"/>
    </source>
</evidence>